<evidence type="ECO:0000256" key="3">
    <source>
        <dbReference type="SAM" id="MobiDB-lite"/>
    </source>
</evidence>
<dbReference type="OrthoDB" id="121879at2157"/>
<dbReference type="Proteomes" id="UP000002698">
    <property type="component" value="Chromosome"/>
</dbReference>
<evidence type="ECO:0000313" key="6">
    <source>
        <dbReference type="Proteomes" id="UP000002698"/>
    </source>
</evidence>
<organism evidence="5 6">
    <name type="scientific">Natronomonas pharaonis (strain ATCC 35678 / DSM 2160 / CIP 103997 / JCM 8858 / NBRC 14720 / NCIMB 2260 / Gabara)</name>
    <name type="common">Halobacterium pharaonis</name>
    <dbReference type="NCBI Taxonomy" id="348780"/>
    <lineage>
        <taxon>Archaea</taxon>
        <taxon>Methanobacteriati</taxon>
        <taxon>Methanobacteriota</taxon>
        <taxon>Stenosarchaea group</taxon>
        <taxon>Halobacteria</taxon>
        <taxon>Halobacteriales</taxon>
        <taxon>Natronomonadaceae</taxon>
        <taxon>Natronomonas</taxon>
    </lineage>
</organism>
<dbReference type="PANTHER" id="PTHR40698">
    <property type="entry name" value="FLAGELLA-RELATED PROTEIN E-RELATED-RELATED"/>
    <property type="match status" value="1"/>
</dbReference>
<dbReference type="HOGENOM" id="CLU_951929_0_0_2"/>
<reference evidence="5 6" key="1">
    <citation type="journal article" date="2005" name="Genome Res.">
        <title>Living with two extremes: conclusions from the genome sequence of Natronomonas pharaonis.</title>
        <authorList>
            <person name="Falb M."/>
            <person name="Pfeiffer F."/>
            <person name="Palm P."/>
            <person name="Rodewald K."/>
            <person name="Hickmann V."/>
            <person name="Tittor J."/>
            <person name="Oesterhelt D."/>
        </authorList>
    </citation>
    <scope>NUCLEOTIDE SEQUENCE [LARGE SCALE GENOMIC DNA]</scope>
    <source>
        <strain evidence="6">ATCC 35678 / DSM 2160 / CIP 103997 / JCM 8858 / NBRC 14720 / NCIMB 2260 / Gabara</strain>
    </source>
</reference>
<keyword evidence="6" id="KW-1185">Reference proteome</keyword>
<name>A0A1U7EWG0_NATPD</name>
<dbReference type="KEGG" id="nph:NP_2686A"/>
<dbReference type="InterPro" id="IPR052494">
    <property type="entry name" value="Flagella_assembly_related"/>
</dbReference>
<dbReference type="EMBL" id="CR936257">
    <property type="protein sequence ID" value="CAI49434.1"/>
    <property type="molecule type" value="Genomic_DNA"/>
</dbReference>
<gene>
    <name evidence="5" type="primary">flaD</name>
    <name evidence="5" type="ordered locus">NP_2686A</name>
</gene>
<dbReference type="GeneID" id="3702710"/>
<comment type="subcellular location">
    <subcellularLocation>
        <location evidence="1">Archaeal flagellum</location>
    </subcellularLocation>
</comment>
<dbReference type="Pfam" id="PF04659">
    <property type="entry name" value="Arch_fla_DE"/>
    <property type="match status" value="1"/>
</dbReference>
<dbReference type="AlphaFoldDB" id="A0A1U7EWG0"/>
<accession>A0A1U7EWG0</accession>
<dbReference type="GO" id="GO:0097588">
    <property type="term" value="P:archaeal or bacterial-type flagellum-dependent cell motility"/>
    <property type="evidence" value="ECO:0007669"/>
    <property type="project" value="InterPro"/>
</dbReference>
<evidence type="ECO:0000256" key="2">
    <source>
        <dbReference type="ARBA" id="ARBA00022440"/>
    </source>
</evidence>
<evidence type="ECO:0000259" key="4">
    <source>
        <dbReference type="Pfam" id="PF04659"/>
    </source>
</evidence>
<dbReference type="STRING" id="348780.NP_2686A"/>
<evidence type="ECO:0000313" key="5">
    <source>
        <dbReference type="EMBL" id="CAI49434.1"/>
    </source>
</evidence>
<evidence type="ECO:0000256" key="1">
    <source>
        <dbReference type="ARBA" id="ARBA00004618"/>
    </source>
</evidence>
<dbReference type="GO" id="GO:0097589">
    <property type="term" value="C:archaeal-type flagellum"/>
    <property type="evidence" value="ECO:0007669"/>
    <property type="project" value="UniProtKB-SubCell"/>
</dbReference>
<feature type="compositionally biased region" description="Basic and acidic residues" evidence="3">
    <location>
        <begin position="49"/>
        <end position="65"/>
    </location>
</feature>
<feature type="domain" description="Archaeal flagella protein FlaD/E" evidence="4">
    <location>
        <begin position="255"/>
        <end position="342"/>
    </location>
</feature>
<sequence length="347" mass="37648">MSSQLNPRDYDLGELRDAVRETTRRERRNEQTRDEGLDDADGEGGQPIEPERSQQPRETKTETQGRRSNTGSQPERPERRDRRRGDEPAEYQPASQRRPGQTAAAERDDPETPAEQPQTSVGGAEDAEAESTEALTSSESEAGDAFADASSAQEDAFESPGGDDSPSAATPTASTADTSTAPSATAESEPSPGADAGDDTDSIADDPAAYLQSRHEKRRAAGREPETGPDTERSDPAIAQEDFELLARLSENSDDRPYLQRLPDEYSAQLEIFDWLDTMVAKAGHESTVEALAYYESVGWLSEESRAQLEDFADGLAAADAGGHPLTVADHRESLLYIARLAHRLGQ</sequence>
<feature type="compositionally biased region" description="Basic and acidic residues" evidence="3">
    <location>
        <begin position="8"/>
        <end position="35"/>
    </location>
</feature>
<feature type="compositionally biased region" description="Low complexity" evidence="3">
    <location>
        <begin position="163"/>
        <end position="195"/>
    </location>
</feature>
<dbReference type="EnsemblBacteria" id="CAI49434">
    <property type="protein sequence ID" value="CAI49434"/>
    <property type="gene ID" value="NP_2686A"/>
</dbReference>
<dbReference type="PANTHER" id="PTHR40698:SF2">
    <property type="entry name" value="FLAGELLA-RELATED PROTEIN C-RELATED"/>
    <property type="match status" value="1"/>
</dbReference>
<feature type="compositionally biased region" description="Basic and acidic residues" evidence="3">
    <location>
        <begin position="75"/>
        <end position="87"/>
    </location>
</feature>
<dbReference type="InterPro" id="IPR006752">
    <property type="entry name" value="Arch_fla_DE"/>
</dbReference>
<proteinExistence type="predicted"/>
<feature type="region of interest" description="Disordered" evidence="3">
    <location>
        <begin position="1"/>
        <end position="237"/>
    </location>
</feature>
<keyword evidence="2" id="KW-0974">Archaeal flagellum</keyword>
<dbReference type="eggNOG" id="arCOG02964">
    <property type="taxonomic scope" value="Archaea"/>
</dbReference>
<feature type="compositionally biased region" description="Basic and acidic residues" evidence="3">
    <location>
        <begin position="219"/>
        <end position="235"/>
    </location>
</feature>
<dbReference type="RefSeq" id="WP_011323059.1">
    <property type="nucleotide sequence ID" value="NC_007426.1"/>
</dbReference>
<protein>
    <submittedName>
        <fullName evidence="5">Fla cluster protein FlaD</fullName>
    </submittedName>
</protein>